<name>Q8IS76_EUPSC</name>
<dbReference type="EMBL" id="AY149452">
    <property type="protein sequence ID" value="AAN35171.1"/>
    <property type="molecule type" value="mRNA"/>
</dbReference>
<proteinExistence type="evidence at transcript level"/>
<organism evidence="1">
    <name type="scientific">Euprymna scolopes</name>
    <name type="common">Hawaiian bobtail squid</name>
    <dbReference type="NCBI Taxonomy" id="6613"/>
    <lineage>
        <taxon>Eukaryota</taxon>
        <taxon>Metazoa</taxon>
        <taxon>Spiralia</taxon>
        <taxon>Lophotrochozoa</taxon>
        <taxon>Mollusca</taxon>
        <taxon>Cephalopoda</taxon>
        <taxon>Coleoidea</taxon>
        <taxon>Decapodiformes</taxon>
        <taxon>Sepiida</taxon>
        <taxon>Sepiolidae</taxon>
        <taxon>Sepiolinae</taxon>
        <taxon>Euprymna</taxon>
    </lineage>
</organism>
<protein>
    <recommendedName>
        <fullName evidence="2">EGF-like domain-containing protein</fullName>
    </recommendedName>
</protein>
<dbReference type="AlphaFoldDB" id="Q8IS76"/>
<evidence type="ECO:0000313" key="1">
    <source>
        <dbReference type="EMBL" id="AAN35171.1"/>
    </source>
</evidence>
<reference evidence="1" key="1">
    <citation type="submission" date="2002-09" db="EMBL/GenBank/DDBJ databases">
        <title>Bridging the gaps: The Hawaiian bobtail squid provides sequence data for the Mollusca.</title>
        <authorList>
            <person name="Kimbell J.R."/>
            <person name="Stewart J.J."/>
            <person name="McFall-Ngai M.J."/>
        </authorList>
    </citation>
    <scope>NUCLEOTIDE SEQUENCE</scope>
</reference>
<feature type="non-terminal residue" evidence="1">
    <location>
        <position position="1"/>
    </location>
</feature>
<sequence>MNYAFKTPYKTGKPCGDCPDTCANGLCDCKGKLCLNNGKIHPNTCKCECLARFSGENCETLDCDKPDIFLCPKIWKPDFCLIYANVPALCPHMCKKCRPSKK</sequence>
<evidence type="ECO:0008006" key="2">
    <source>
        <dbReference type="Google" id="ProtNLM"/>
    </source>
</evidence>
<accession>Q8IS76</accession>